<dbReference type="Pfam" id="PF22730">
    <property type="entry name" value="NCC-H"/>
    <property type="match status" value="1"/>
</dbReference>
<keyword evidence="1" id="KW-0042">Antenna complex</keyword>
<dbReference type="Proteomes" id="UP000654482">
    <property type="component" value="Unassembled WGS sequence"/>
</dbReference>
<organism evidence="4 5">
    <name type="scientific">Lusitaniella coriacea LEGE 07157</name>
    <dbReference type="NCBI Taxonomy" id="945747"/>
    <lineage>
        <taxon>Bacteria</taxon>
        <taxon>Bacillati</taxon>
        <taxon>Cyanobacteriota</taxon>
        <taxon>Cyanophyceae</taxon>
        <taxon>Spirulinales</taxon>
        <taxon>Lusitaniellaceae</taxon>
        <taxon>Lusitaniella</taxon>
    </lineage>
</organism>
<dbReference type="SUPFAM" id="SSF48371">
    <property type="entry name" value="ARM repeat"/>
    <property type="match status" value="1"/>
</dbReference>
<dbReference type="InterPro" id="IPR011989">
    <property type="entry name" value="ARM-like"/>
</dbReference>
<keyword evidence="2" id="KW-0605">Phycobilisome</keyword>
<dbReference type="InterPro" id="IPR054570">
    <property type="entry name" value="NCC-H_dom"/>
</dbReference>
<comment type="caution">
    <text evidence="4">The sequence shown here is derived from an EMBL/GenBank/DDBJ whole genome shotgun (WGS) entry which is preliminary data.</text>
</comment>
<dbReference type="EMBL" id="JADEWZ010000011">
    <property type="protein sequence ID" value="MBE9116049.1"/>
    <property type="molecule type" value="Genomic_DNA"/>
</dbReference>
<protein>
    <submittedName>
        <fullName evidence="4">HEAT repeat domain-containing protein</fullName>
    </submittedName>
</protein>
<name>A0A8J7DVU4_9CYAN</name>
<sequence length="694" mass="79246">MNEKYDNFPWCLERETSRIFEPEYKAEILRWFAQEDIPRQQKEDFIEALIDFEDGCGGFYSYRAYFFAAEALVYFPDSHRGDEIIRQLLRWGYTYFQEKPDWEKFPIPLVRAAQNALERTDRKLVIAAFEEKVHTTKSKFVLRHAAERLGKLDLGNKSAIAALVLLMQRSPNPYTIWKAACSLMAIDPKNSTLAPSLITLIKKLPTHSRNLREIAEAIIQIDPNYPTLIPTLIAIAQKLPSHFCLLRDAVEVLGKVGEGNETVIDALIRLTEITPEQLLDNDFYFDSSEWLRKLAAESLSKIAVGNEKVIAALIRLIAMAKKPCSPLMYDDTRSYWKAVDALGKIAVRNESAIATLTEIVQTHSDVMIRYVAAASLSKIDLGNKTAISVLSQALEELPKQFLERSQTTLENRSLLWLVADCLIETDDYREDAIAALQNTLLKFDDCPDSCACLSSLARIDSTYELAIETVFQLLRSSIVCSALFVSTISPNCIYCLGNYLKDTPKMYLQDNAIAELTKFIQKSWNCENLSNFDYLFSVAAITLQKIDPGNPIVVSTLIRLIEARDPINLLQHSIKNTSMHSYCNLAEVGASYRIFVDKIVECFEAVLPEENRPFHYLIHREPSLIHLAEMLTQSQLEMPESSLSKLARSLKPYLSKTFYRNPPNRYHCYDASYQIIWYCAQKMSYSAFYCVWQE</sequence>
<feature type="domain" description="NACHT C-terminal Cysteine and Histidine-containing" evidence="3">
    <location>
        <begin position="666"/>
        <end position="693"/>
    </location>
</feature>
<accession>A0A8J7DVU4</accession>
<dbReference type="GO" id="GO:0030089">
    <property type="term" value="C:phycobilisome"/>
    <property type="evidence" value="ECO:0007669"/>
    <property type="project" value="UniProtKB-KW"/>
</dbReference>
<evidence type="ECO:0000256" key="1">
    <source>
        <dbReference type="ARBA" id="ARBA00022549"/>
    </source>
</evidence>
<dbReference type="InterPro" id="IPR016024">
    <property type="entry name" value="ARM-type_fold"/>
</dbReference>
<proteinExistence type="predicted"/>
<gene>
    <name evidence="4" type="ORF">IQ249_09095</name>
</gene>
<evidence type="ECO:0000259" key="3">
    <source>
        <dbReference type="Pfam" id="PF22730"/>
    </source>
</evidence>
<keyword evidence="5" id="KW-1185">Reference proteome</keyword>
<dbReference type="AlphaFoldDB" id="A0A8J7DVU4"/>
<evidence type="ECO:0000313" key="5">
    <source>
        <dbReference type="Proteomes" id="UP000654482"/>
    </source>
</evidence>
<evidence type="ECO:0000256" key="2">
    <source>
        <dbReference type="ARBA" id="ARBA00022738"/>
    </source>
</evidence>
<dbReference type="RefSeq" id="WP_194029143.1">
    <property type="nucleotide sequence ID" value="NZ_JADEWZ010000011.1"/>
</dbReference>
<dbReference type="Gene3D" id="1.25.10.10">
    <property type="entry name" value="Leucine-rich Repeat Variant"/>
    <property type="match status" value="2"/>
</dbReference>
<reference evidence="4" key="1">
    <citation type="submission" date="2020-10" db="EMBL/GenBank/DDBJ databases">
        <authorList>
            <person name="Castelo-Branco R."/>
            <person name="Eusebio N."/>
            <person name="Adriana R."/>
            <person name="Vieira A."/>
            <person name="Brugerolle De Fraissinette N."/>
            <person name="Rezende De Castro R."/>
            <person name="Schneider M.P."/>
            <person name="Vasconcelos V."/>
            <person name="Leao P.N."/>
        </authorList>
    </citation>
    <scope>NUCLEOTIDE SEQUENCE</scope>
    <source>
        <strain evidence="4">LEGE 07157</strain>
    </source>
</reference>
<evidence type="ECO:0000313" key="4">
    <source>
        <dbReference type="EMBL" id="MBE9116049.1"/>
    </source>
</evidence>